<feature type="region of interest" description="Disordered" evidence="1">
    <location>
        <begin position="335"/>
        <end position="376"/>
    </location>
</feature>
<feature type="compositionally biased region" description="Low complexity" evidence="1">
    <location>
        <begin position="581"/>
        <end position="601"/>
    </location>
</feature>
<feature type="region of interest" description="Disordered" evidence="1">
    <location>
        <begin position="532"/>
        <end position="622"/>
    </location>
</feature>
<gene>
    <name evidence="3" type="ORF">THAPSDRAFT_5134</name>
</gene>
<evidence type="ECO:0000313" key="4">
    <source>
        <dbReference type="Proteomes" id="UP000001449"/>
    </source>
</evidence>
<protein>
    <recommendedName>
        <fullName evidence="2">BSD domain-containing protein</fullName>
    </recommendedName>
</protein>
<dbReference type="PaxDb" id="35128-Thaps5134"/>
<dbReference type="Pfam" id="PF03909">
    <property type="entry name" value="BSD"/>
    <property type="match status" value="1"/>
</dbReference>
<feature type="compositionally biased region" description="Acidic residues" evidence="1">
    <location>
        <begin position="154"/>
        <end position="165"/>
    </location>
</feature>
<dbReference type="InterPro" id="IPR051494">
    <property type="entry name" value="BSD_domain-containing"/>
</dbReference>
<dbReference type="PANTHER" id="PTHR16019">
    <property type="entry name" value="SYNAPSE-ASSOCIATED PROTEIN"/>
    <property type="match status" value="1"/>
</dbReference>
<feature type="compositionally biased region" description="Basic and acidic residues" evidence="1">
    <location>
        <begin position="532"/>
        <end position="544"/>
    </location>
</feature>
<feature type="compositionally biased region" description="Acidic residues" evidence="1">
    <location>
        <begin position="45"/>
        <end position="63"/>
    </location>
</feature>
<dbReference type="AlphaFoldDB" id="B8C223"/>
<dbReference type="SUPFAM" id="SSF140383">
    <property type="entry name" value="BSD domain-like"/>
    <property type="match status" value="1"/>
</dbReference>
<dbReference type="eggNOG" id="ENOG502SCBH">
    <property type="taxonomic scope" value="Eukaryota"/>
</dbReference>
<feature type="compositionally biased region" description="Basic and acidic residues" evidence="1">
    <location>
        <begin position="551"/>
        <end position="572"/>
    </location>
</feature>
<dbReference type="InParanoid" id="B8C223"/>
<dbReference type="Proteomes" id="UP000001449">
    <property type="component" value="Chromosome 5"/>
</dbReference>
<dbReference type="GeneID" id="7449686"/>
<evidence type="ECO:0000256" key="1">
    <source>
        <dbReference type="SAM" id="MobiDB-lite"/>
    </source>
</evidence>
<dbReference type="HOGENOM" id="CLU_439760_0_0_1"/>
<dbReference type="EMBL" id="CM000642">
    <property type="protein sequence ID" value="EED91866.1"/>
    <property type="molecule type" value="Genomic_DNA"/>
</dbReference>
<reference evidence="3 4" key="1">
    <citation type="journal article" date="2004" name="Science">
        <title>The genome of the diatom Thalassiosira pseudonana: ecology, evolution, and metabolism.</title>
        <authorList>
            <person name="Armbrust E.V."/>
            <person name="Berges J.A."/>
            <person name="Bowler C."/>
            <person name="Green B.R."/>
            <person name="Martinez D."/>
            <person name="Putnam N.H."/>
            <person name="Zhou S."/>
            <person name="Allen A.E."/>
            <person name="Apt K.E."/>
            <person name="Bechner M."/>
            <person name="Brzezinski M.A."/>
            <person name="Chaal B.K."/>
            <person name="Chiovitti A."/>
            <person name="Davis A.K."/>
            <person name="Demarest M.S."/>
            <person name="Detter J.C."/>
            <person name="Glavina T."/>
            <person name="Goodstein D."/>
            <person name="Hadi M.Z."/>
            <person name="Hellsten U."/>
            <person name="Hildebrand M."/>
            <person name="Jenkins B.D."/>
            <person name="Jurka J."/>
            <person name="Kapitonov V.V."/>
            <person name="Kroger N."/>
            <person name="Lau W.W."/>
            <person name="Lane T.W."/>
            <person name="Larimer F.W."/>
            <person name="Lippmeier J.C."/>
            <person name="Lucas S."/>
            <person name="Medina M."/>
            <person name="Montsant A."/>
            <person name="Obornik M."/>
            <person name="Parker M.S."/>
            <person name="Palenik B."/>
            <person name="Pazour G.J."/>
            <person name="Richardson P.M."/>
            <person name="Rynearson T.A."/>
            <person name="Saito M.A."/>
            <person name="Schwartz D.C."/>
            <person name="Thamatrakoln K."/>
            <person name="Valentin K."/>
            <person name="Vardi A."/>
            <person name="Wilkerson F.P."/>
            <person name="Rokhsar D.S."/>
        </authorList>
    </citation>
    <scope>NUCLEOTIDE SEQUENCE [LARGE SCALE GENOMIC DNA]</scope>
    <source>
        <strain evidence="3 4">CCMP1335</strain>
    </source>
</reference>
<feature type="region of interest" description="Disordered" evidence="1">
    <location>
        <begin position="34"/>
        <end position="73"/>
    </location>
</feature>
<dbReference type="RefSeq" id="XP_002290114.1">
    <property type="nucleotide sequence ID" value="XM_002290078.1"/>
</dbReference>
<dbReference type="KEGG" id="tps:THAPSDRAFT_5134"/>
<evidence type="ECO:0000259" key="2">
    <source>
        <dbReference type="PROSITE" id="PS50858"/>
    </source>
</evidence>
<dbReference type="Gene3D" id="1.10.3970.10">
    <property type="entry name" value="BSD domain"/>
    <property type="match status" value="1"/>
</dbReference>
<evidence type="ECO:0000313" key="3">
    <source>
        <dbReference type="EMBL" id="EED91866.1"/>
    </source>
</evidence>
<feature type="region of interest" description="Disordered" evidence="1">
    <location>
        <begin position="128"/>
        <end position="165"/>
    </location>
</feature>
<dbReference type="InterPro" id="IPR035925">
    <property type="entry name" value="BSD_dom_sf"/>
</dbReference>
<sequence>MWQAIKNDLQDFVRTATKEGEMAMASLDSAVEELDERLNRRDNSNADDDDLESVGGDGSDEVEDSQHKGNDAYFMGDANDVFFGTGGGEDDCEAMSPEEEAMQLSELEETYTEPLLCVTDETAKILLDESDKDGSVNDENSNNDMGEDTRSDTSDDSEEDEEEFEQQQIQQFLTSFNMEAHSQEIMALLHPLVPVSSNEQSSNEISRNASLTPLQKHYQQLVPSKISNVDFWTRYYYRCNPQHISNQRQHHHHVMQMHKLKQQQKRERALREVSDAALHIGRSAASFLKGGFSAVAGVGEAVEEAAMGLRMHQGKGRPPFVMNALEDDDDEYLEGDAEDDEEVSLGWGSSDSEGGNEVSVEEGGSNYGSDDGSHEELEFTAGDCKSPVPPTPLKLESLDVVKLRRNLMHAEGERNNMMQMVEERHEEICTLRWTLEQKQCNNDKGGNSEGDDLRREIEWLNNLMAARNVSDATQQDDSRKALKSMVEQMKCDVELASVKATVQELKMKIELLNERNKQRHLEEQINQRKEKVEQLQNEAKETNERISQVKSDCKELQKQQQRQAEDRAEQLKRAVAQVRGSEASTPSHSPPSSLSHTSETTDSMSTGVKVSDDVVDEWSSHE</sequence>
<organism evidence="3 4">
    <name type="scientific">Thalassiosira pseudonana</name>
    <name type="common">Marine diatom</name>
    <name type="synonym">Cyclotella nana</name>
    <dbReference type="NCBI Taxonomy" id="35128"/>
    <lineage>
        <taxon>Eukaryota</taxon>
        <taxon>Sar</taxon>
        <taxon>Stramenopiles</taxon>
        <taxon>Ochrophyta</taxon>
        <taxon>Bacillariophyta</taxon>
        <taxon>Coscinodiscophyceae</taxon>
        <taxon>Thalassiosirophycidae</taxon>
        <taxon>Thalassiosirales</taxon>
        <taxon>Thalassiosiraceae</taxon>
        <taxon>Thalassiosira</taxon>
    </lineage>
</organism>
<feature type="compositionally biased region" description="Low complexity" evidence="1">
    <location>
        <begin position="348"/>
        <end position="364"/>
    </location>
</feature>
<feature type="domain" description="BSD" evidence="2">
    <location>
        <begin position="214"/>
        <end position="243"/>
    </location>
</feature>
<dbReference type="OMA" id="DEWSSHE"/>
<dbReference type="PROSITE" id="PS50858">
    <property type="entry name" value="BSD"/>
    <property type="match status" value="1"/>
</dbReference>
<reference evidence="3 4" key="2">
    <citation type="journal article" date="2008" name="Nature">
        <title>The Phaeodactylum genome reveals the evolutionary history of diatom genomes.</title>
        <authorList>
            <person name="Bowler C."/>
            <person name="Allen A.E."/>
            <person name="Badger J.H."/>
            <person name="Grimwood J."/>
            <person name="Jabbari K."/>
            <person name="Kuo A."/>
            <person name="Maheswari U."/>
            <person name="Martens C."/>
            <person name="Maumus F."/>
            <person name="Otillar R.P."/>
            <person name="Rayko E."/>
            <person name="Salamov A."/>
            <person name="Vandepoele K."/>
            <person name="Beszteri B."/>
            <person name="Gruber A."/>
            <person name="Heijde M."/>
            <person name="Katinka M."/>
            <person name="Mock T."/>
            <person name="Valentin K."/>
            <person name="Verret F."/>
            <person name="Berges J.A."/>
            <person name="Brownlee C."/>
            <person name="Cadoret J.P."/>
            <person name="Chiovitti A."/>
            <person name="Choi C.J."/>
            <person name="Coesel S."/>
            <person name="De Martino A."/>
            <person name="Detter J.C."/>
            <person name="Durkin C."/>
            <person name="Falciatore A."/>
            <person name="Fournet J."/>
            <person name="Haruta M."/>
            <person name="Huysman M.J."/>
            <person name="Jenkins B.D."/>
            <person name="Jiroutova K."/>
            <person name="Jorgensen R.E."/>
            <person name="Joubert Y."/>
            <person name="Kaplan A."/>
            <person name="Kroger N."/>
            <person name="Kroth P.G."/>
            <person name="La Roche J."/>
            <person name="Lindquist E."/>
            <person name="Lommer M."/>
            <person name="Martin-Jezequel V."/>
            <person name="Lopez P.J."/>
            <person name="Lucas S."/>
            <person name="Mangogna M."/>
            <person name="McGinnis K."/>
            <person name="Medlin L.K."/>
            <person name="Montsant A."/>
            <person name="Oudot-Le Secq M.P."/>
            <person name="Napoli C."/>
            <person name="Obornik M."/>
            <person name="Parker M.S."/>
            <person name="Petit J.L."/>
            <person name="Porcel B.M."/>
            <person name="Poulsen N."/>
            <person name="Robison M."/>
            <person name="Rychlewski L."/>
            <person name="Rynearson T.A."/>
            <person name="Schmutz J."/>
            <person name="Shapiro H."/>
            <person name="Siaut M."/>
            <person name="Stanley M."/>
            <person name="Sussman M.R."/>
            <person name="Taylor A.R."/>
            <person name="Vardi A."/>
            <person name="von Dassow P."/>
            <person name="Vyverman W."/>
            <person name="Willis A."/>
            <person name="Wyrwicz L.S."/>
            <person name="Rokhsar D.S."/>
            <person name="Weissenbach J."/>
            <person name="Armbrust E.V."/>
            <person name="Green B.R."/>
            <person name="Van de Peer Y."/>
            <person name="Grigoriev I.V."/>
        </authorList>
    </citation>
    <scope>NUCLEOTIDE SEQUENCE [LARGE SCALE GENOMIC DNA]</scope>
    <source>
        <strain evidence="3 4">CCMP1335</strain>
    </source>
</reference>
<accession>B8C223</accession>
<proteinExistence type="predicted"/>
<dbReference type="PANTHER" id="PTHR16019:SF5">
    <property type="entry name" value="BSD DOMAIN-CONTAINING PROTEIN 1"/>
    <property type="match status" value="1"/>
</dbReference>
<keyword evidence="4" id="KW-1185">Reference proteome</keyword>
<dbReference type="GO" id="GO:0005737">
    <property type="term" value="C:cytoplasm"/>
    <property type="evidence" value="ECO:0000318"/>
    <property type="project" value="GO_Central"/>
</dbReference>
<dbReference type="InterPro" id="IPR005607">
    <property type="entry name" value="BSD_dom"/>
</dbReference>
<name>B8C223_THAPS</name>